<dbReference type="Gene3D" id="3.40.1710.10">
    <property type="entry name" value="abc type-2 transporter like domain"/>
    <property type="match status" value="1"/>
</dbReference>
<dbReference type="InterPro" id="IPR023908">
    <property type="entry name" value="xxxLxxG_rpt"/>
</dbReference>
<dbReference type="InterPro" id="IPR013525">
    <property type="entry name" value="ABC2_TM"/>
</dbReference>
<feature type="transmembrane region" description="Helical" evidence="5">
    <location>
        <begin position="561"/>
        <end position="584"/>
    </location>
</feature>
<dbReference type="Proteomes" id="UP000313849">
    <property type="component" value="Unassembled WGS sequence"/>
</dbReference>
<dbReference type="PANTHER" id="PTHR43077:SF5">
    <property type="entry name" value="PHAGE INFECTION PROTEIN"/>
    <property type="match status" value="1"/>
</dbReference>
<dbReference type="InterPro" id="IPR051328">
    <property type="entry name" value="T7SS_ABC-Transporter"/>
</dbReference>
<evidence type="ECO:0000256" key="4">
    <source>
        <dbReference type="ARBA" id="ARBA00023136"/>
    </source>
</evidence>
<evidence type="ECO:0000256" key="5">
    <source>
        <dbReference type="SAM" id="Phobius"/>
    </source>
</evidence>
<evidence type="ECO:0000259" key="6">
    <source>
        <dbReference type="Pfam" id="PF12698"/>
    </source>
</evidence>
<feature type="transmembrane region" description="Helical" evidence="5">
    <location>
        <begin position="534"/>
        <end position="554"/>
    </location>
</feature>
<sequence length="660" mass="68626">MRTVRLAWAEIARHHRPLHRIALVFLLIVPTLYGALYLWSNWDPYGKLDQIPVAVVNEDQPVEVDGRTVDAGEMVVQNLKDDPIFDWVFTDAADAATGLENGDYYLTITVPEDFSARLASGADATPQRAEVEMRRNDANGYVIGVMAETVQATLHEQINSAATEAYFESVYGNLATLRDGIAQADDGAAQLRDGLATADTGAAALASGLVDAQDGASQLADGATQVADGATQVADGTQQIADVVNPIADDLVPAIPAVADGAADLTTAVADLTGTVSTGADSLTARVDAGNQALADLLAAHPELAGDPAYEALASAVGRVDTRVTEVSTTLDAIHTDAQSLQSDAQALQSSVPDLQNTVRDAQSQVNELNDGAHEVATGAGEVRDGAAELATKLTEAKDGAAELSSGVTTAHTGATDLASGLDQLVAAVPALDPDQREANAAILGDPTDVTLTVDNPAEVYGRGLAPFFFSIALWVFGIVVFLVLRPTSGRALVSRSPSWRVALAGWLPILGVGLAGSWLLLAVADVALGLDPVHAWASVGLISLAVAVFTLIAHLCRSALGLVGSAVLLVLLMLQLAASAGIYPAQTLPPALLALHPYLPMTYLIEGLRVTFTGGSPQTLQRAVLVLVGVGVAAFVGTWAVAARRRTWTMADVHPPLED</sequence>
<dbReference type="Pfam" id="PF12698">
    <property type="entry name" value="ABC2_membrane_3"/>
    <property type="match status" value="2"/>
</dbReference>
<name>A0A5C5BGC2_9MICO</name>
<feature type="domain" description="ABC-2 type transporter transmembrane" evidence="6">
    <location>
        <begin position="419"/>
        <end position="640"/>
    </location>
</feature>
<dbReference type="GO" id="GO:0016020">
    <property type="term" value="C:membrane"/>
    <property type="evidence" value="ECO:0007669"/>
    <property type="project" value="UniProtKB-SubCell"/>
</dbReference>
<accession>A0A5C5BGC2</accession>
<feature type="transmembrane region" description="Helical" evidence="5">
    <location>
        <begin position="21"/>
        <end position="39"/>
    </location>
</feature>
<feature type="transmembrane region" description="Helical" evidence="5">
    <location>
        <begin position="506"/>
        <end position="528"/>
    </location>
</feature>
<dbReference type="SUPFAM" id="SSF58104">
    <property type="entry name" value="Methyl-accepting chemotaxis protein (MCP) signaling domain"/>
    <property type="match status" value="1"/>
</dbReference>
<dbReference type="InterPro" id="IPR017501">
    <property type="entry name" value="Phage_infect_YhgE_C"/>
</dbReference>
<evidence type="ECO:0000256" key="1">
    <source>
        <dbReference type="ARBA" id="ARBA00004141"/>
    </source>
</evidence>
<evidence type="ECO:0000256" key="2">
    <source>
        <dbReference type="ARBA" id="ARBA00022692"/>
    </source>
</evidence>
<dbReference type="Gene3D" id="1.10.287.950">
    <property type="entry name" value="Methyl-accepting chemotaxis protein"/>
    <property type="match status" value="1"/>
</dbReference>
<keyword evidence="4 5" id="KW-0472">Membrane</keyword>
<keyword evidence="2 5" id="KW-0812">Transmembrane</keyword>
<dbReference type="NCBIfam" id="TIGR03061">
    <property type="entry name" value="pip_yhgE_Nterm"/>
    <property type="match status" value="1"/>
</dbReference>
<comment type="subcellular location">
    <subcellularLocation>
        <location evidence="1">Membrane</location>
        <topology evidence="1">Multi-pass membrane protein</topology>
    </subcellularLocation>
</comment>
<proteinExistence type="predicted"/>
<dbReference type="InterPro" id="IPR017500">
    <property type="entry name" value="Phage_infect_YhgE_N"/>
</dbReference>
<keyword evidence="3 5" id="KW-1133">Transmembrane helix</keyword>
<comment type="caution">
    <text evidence="7">The sequence shown here is derived from an EMBL/GenBank/DDBJ whole genome shotgun (WGS) entry which is preliminary data.</text>
</comment>
<feature type="domain" description="ABC-2 type transporter transmembrane" evidence="6">
    <location>
        <begin position="23"/>
        <end position="163"/>
    </location>
</feature>
<organism evidence="7 8">
    <name type="scientific">Miniimonas arenae</name>
    <dbReference type="NCBI Taxonomy" id="676201"/>
    <lineage>
        <taxon>Bacteria</taxon>
        <taxon>Bacillati</taxon>
        <taxon>Actinomycetota</taxon>
        <taxon>Actinomycetes</taxon>
        <taxon>Micrococcales</taxon>
        <taxon>Beutenbergiaceae</taxon>
        <taxon>Miniimonas</taxon>
    </lineage>
</organism>
<dbReference type="NCBIfam" id="TIGR03062">
    <property type="entry name" value="pip_yhgE_Cterm"/>
    <property type="match status" value="1"/>
</dbReference>
<dbReference type="NCBIfam" id="TIGR03057">
    <property type="entry name" value="xxxLxxG_by_4"/>
    <property type="match status" value="5"/>
</dbReference>
<evidence type="ECO:0000313" key="8">
    <source>
        <dbReference type="Proteomes" id="UP000313849"/>
    </source>
</evidence>
<dbReference type="OrthoDB" id="9811483at2"/>
<dbReference type="RefSeq" id="WP_139985436.1">
    <property type="nucleotide sequence ID" value="NZ_VENP01000001.1"/>
</dbReference>
<feature type="transmembrane region" description="Helical" evidence="5">
    <location>
        <begin position="624"/>
        <end position="643"/>
    </location>
</feature>
<dbReference type="PANTHER" id="PTHR43077">
    <property type="entry name" value="TRANSPORT PERMEASE YVFS-RELATED"/>
    <property type="match status" value="1"/>
</dbReference>
<dbReference type="AlphaFoldDB" id="A0A5C5BGC2"/>
<dbReference type="GO" id="GO:0140359">
    <property type="term" value="F:ABC-type transporter activity"/>
    <property type="evidence" value="ECO:0007669"/>
    <property type="project" value="InterPro"/>
</dbReference>
<dbReference type="EMBL" id="VENP01000001">
    <property type="protein sequence ID" value="TNU77340.1"/>
    <property type="molecule type" value="Genomic_DNA"/>
</dbReference>
<keyword evidence="8" id="KW-1185">Reference proteome</keyword>
<protein>
    <submittedName>
        <fullName evidence="7">YhgE/Pip domain-containing protein</fullName>
    </submittedName>
</protein>
<gene>
    <name evidence="7" type="ORF">FH969_00815</name>
</gene>
<feature type="transmembrane region" description="Helical" evidence="5">
    <location>
        <begin position="465"/>
        <end position="485"/>
    </location>
</feature>
<evidence type="ECO:0000256" key="3">
    <source>
        <dbReference type="ARBA" id="ARBA00022989"/>
    </source>
</evidence>
<reference evidence="7 8" key="1">
    <citation type="submission" date="2019-06" db="EMBL/GenBank/DDBJ databases">
        <title>Draft genome sequence of Miniimonas arenae KCTC 19750T isolated from sea sand.</title>
        <authorList>
            <person name="Park S.-J."/>
        </authorList>
    </citation>
    <scope>NUCLEOTIDE SEQUENCE [LARGE SCALE GENOMIC DNA]</scope>
    <source>
        <strain evidence="7 8">KCTC 19750</strain>
    </source>
</reference>
<evidence type="ECO:0000313" key="7">
    <source>
        <dbReference type="EMBL" id="TNU77340.1"/>
    </source>
</evidence>